<keyword evidence="3" id="KW-0223">Dioxygenase</keyword>
<dbReference type="Gene3D" id="2.60.120.620">
    <property type="entry name" value="q2cbj1_9rhob like domain"/>
    <property type="match status" value="1"/>
</dbReference>
<protein>
    <submittedName>
        <fullName evidence="8">Prolyl 4-hydroxylase 4</fullName>
    </submittedName>
</protein>
<name>A0AAN6N558_9PEZI</name>
<feature type="compositionally biased region" description="Low complexity" evidence="6">
    <location>
        <begin position="9"/>
        <end position="23"/>
    </location>
</feature>
<dbReference type="Proteomes" id="UP001303473">
    <property type="component" value="Unassembled WGS sequence"/>
</dbReference>
<accession>A0AAN6N558</accession>
<dbReference type="EMBL" id="MU853830">
    <property type="protein sequence ID" value="KAK3938428.1"/>
    <property type="molecule type" value="Genomic_DNA"/>
</dbReference>
<organism evidence="8 9">
    <name type="scientific">Diplogelasinospora grovesii</name>
    <dbReference type="NCBI Taxonomy" id="303347"/>
    <lineage>
        <taxon>Eukaryota</taxon>
        <taxon>Fungi</taxon>
        <taxon>Dikarya</taxon>
        <taxon>Ascomycota</taxon>
        <taxon>Pezizomycotina</taxon>
        <taxon>Sordariomycetes</taxon>
        <taxon>Sordariomycetidae</taxon>
        <taxon>Sordariales</taxon>
        <taxon>Diplogelasinosporaceae</taxon>
        <taxon>Diplogelasinospora</taxon>
    </lineage>
</organism>
<evidence type="ECO:0000256" key="6">
    <source>
        <dbReference type="SAM" id="MobiDB-lite"/>
    </source>
</evidence>
<dbReference type="InterPro" id="IPR044862">
    <property type="entry name" value="Pro_4_hyd_alph_FE2OG_OXY"/>
</dbReference>
<evidence type="ECO:0000256" key="5">
    <source>
        <dbReference type="ARBA" id="ARBA00023004"/>
    </source>
</evidence>
<evidence type="ECO:0000256" key="4">
    <source>
        <dbReference type="ARBA" id="ARBA00023002"/>
    </source>
</evidence>
<comment type="cofactor">
    <cofactor evidence="1">
        <name>L-ascorbate</name>
        <dbReference type="ChEBI" id="CHEBI:38290"/>
    </cofactor>
</comment>
<dbReference type="FunFam" id="2.60.120.620:FF:000021">
    <property type="entry name" value="WGS project CABT00000000 data, contig 2.8"/>
    <property type="match status" value="1"/>
</dbReference>
<comment type="caution">
    <text evidence="8">The sequence shown here is derived from an EMBL/GenBank/DDBJ whole genome shotgun (WGS) entry which is preliminary data.</text>
</comment>
<keyword evidence="4" id="KW-0560">Oxidoreductase</keyword>
<evidence type="ECO:0000313" key="9">
    <source>
        <dbReference type="Proteomes" id="UP001303473"/>
    </source>
</evidence>
<sequence>MAKDKRTKTTTTTATPPAATAEQQPPPPSWPPFTKPTLPVVDLRLEPVVPEKVVVLRRFFPSSLCREYVSFLRGLPLQTTPGKPRRGMAVRVNDRYQIDDASFARRLWTETGLGEVVLLDGENSHLWGGEVIGLNPNIRVYRYTQGQFFDCHYDDSNNVSVLTESGSVVAAKTTWTLLLYLTSAAEGCVGGETVFYPERRFARSAPPKEEVAVTLETGMCLLHKHGDDCMLHEGREVTAGEKWVLRTDLCVRR</sequence>
<dbReference type="AlphaFoldDB" id="A0AAN6N558"/>
<evidence type="ECO:0000256" key="3">
    <source>
        <dbReference type="ARBA" id="ARBA00022964"/>
    </source>
</evidence>
<dbReference type="SMART" id="SM00702">
    <property type="entry name" value="P4Hc"/>
    <property type="match status" value="1"/>
</dbReference>
<evidence type="ECO:0000259" key="7">
    <source>
        <dbReference type="PROSITE" id="PS51471"/>
    </source>
</evidence>
<keyword evidence="2" id="KW-0479">Metal-binding</keyword>
<dbReference type="GO" id="GO:0031418">
    <property type="term" value="F:L-ascorbic acid binding"/>
    <property type="evidence" value="ECO:0007669"/>
    <property type="project" value="InterPro"/>
</dbReference>
<dbReference type="PANTHER" id="PTHR10869:SF236">
    <property type="entry name" value="PROLYL 4-HYDROXYLASE ALPHA SUBUNIT DOMAIN-CONTAINING PROTEIN"/>
    <property type="match status" value="1"/>
</dbReference>
<dbReference type="InterPro" id="IPR005123">
    <property type="entry name" value="Oxoglu/Fe-dep_dioxygenase_dom"/>
</dbReference>
<dbReference type="GO" id="GO:0005783">
    <property type="term" value="C:endoplasmic reticulum"/>
    <property type="evidence" value="ECO:0007669"/>
    <property type="project" value="TreeGrafter"/>
</dbReference>
<evidence type="ECO:0000313" key="8">
    <source>
        <dbReference type="EMBL" id="KAK3938428.1"/>
    </source>
</evidence>
<reference evidence="9" key="1">
    <citation type="journal article" date="2023" name="Mol. Phylogenet. Evol.">
        <title>Genome-scale phylogeny and comparative genomics of the fungal order Sordariales.</title>
        <authorList>
            <person name="Hensen N."/>
            <person name="Bonometti L."/>
            <person name="Westerberg I."/>
            <person name="Brannstrom I.O."/>
            <person name="Guillou S."/>
            <person name="Cros-Aarteil S."/>
            <person name="Calhoun S."/>
            <person name="Haridas S."/>
            <person name="Kuo A."/>
            <person name="Mondo S."/>
            <person name="Pangilinan J."/>
            <person name="Riley R."/>
            <person name="LaButti K."/>
            <person name="Andreopoulos B."/>
            <person name="Lipzen A."/>
            <person name="Chen C."/>
            <person name="Yan M."/>
            <person name="Daum C."/>
            <person name="Ng V."/>
            <person name="Clum A."/>
            <person name="Steindorff A."/>
            <person name="Ohm R.A."/>
            <person name="Martin F."/>
            <person name="Silar P."/>
            <person name="Natvig D.O."/>
            <person name="Lalanne C."/>
            <person name="Gautier V."/>
            <person name="Ament-Velasquez S.L."/>
            <person name="Kruys A."/>
            <person name="Hutchinson M.I."/>
            <person name="Powell A.J."/>
            <person name="Barry K."/>
            <person name="Miller A.N."/>
            <person name="Grigoriev I.V."/>
            <person name="Debuchy R."/>
            <person name="Gladieux P."/>
            <person name="Hiltunen Thoren M."/>
            <person name="Johannesson H."/>
        </authorList>
    </citation>
    <scope>NUCLEOTIDE SEQUENCE [LARGE SCALE GENOMIC DNA]</scope>
    <source>
        <strain evidence="9">CBS 340.73</strain>
    </source>
</reference>
<feature type="region of interest" description="Disordered" evidence="6">
    <location>
        <begin position="1"/>
        <end position="34"/>
    </location>
</feature>
<dbReference type="InterPro" id="IPR006620">
    <property type="entry name" value="Pro_4_hyd_alph"/>
</dbReference>
<dbReference type="InterPro" id="IPR045054">
    <property type="entry name" value="P4HA-like"/>
</dbReference>
<dbReference type="PANTHER" id="PTHR10869">
    <property type="entry name" value="PROLYL 4-HYDROXYLASE ALPHA SUBUNIT"/>
    <property type="match status" value="1"/>
</dbReference>
<gene>
    <name evidence="8" type="ORF">QBC46DRAFT_390331</name>
</gene>
<dbReference type="Pfam" id="PF13640">
    <property type="entry name" value="2OG-FeII_Oxy_3"/>
    <property type="match status" value="1"/>
</dbReference>
<dbReference type="GO" id="GO:0005506">
    <property type="term" value="F:iron ion binding"/>
    <property type="evidence" value="ECO:0007669"/>
    <property type="project" value="InterPro"/>
</dbReference>
<dbReference type="PROSITE" id="PS51471">
    <property type="entry name" value="FE2OG_OXY"/>
    <property type="match status" value="1"/>
</dbReference>
<dbReference type="GO" id="GO:0004656">
    <property type="term" value="F:procollagen-proline 4-dioxygenase activity"/>
    <property type="evidence" value="ECO:0007669"/>
    <property type="project" value="TreeGrafter"/>
</dbReference>
<evidence type="ECO:0000256" key="1">
    <source>
        <dbReference type="ARBA" id="ARBA00001961"/>
    </source>
</evidence>
<evidence type="ECO:0000256" key="2">
    <source>
        <dbReference type="ARBA" id="ARBA00022723"/>
    </source>
</evidence>
<keyword evidence="9" id="KW-1185">Reference proteome</keyword>
<keyword evidence="5" id="KW-0408">Iron</keyword>
<feature type="compositionally biased region" description="Pro residues" evidence="6">
    <location>
        <begin position="24"/>
        <end position="34"/>
    </location>
</feature>
<feature type="domain" description="Fe2OG dioxygenase" evidence="7">
    <location>
        <begin position="133"/>
        <end position="253"/>
    </location>
</feature>
<proteinExistence type="predicted"/>